<dbReference type="InterPro" id="IPR036291">
    <property type="entry name" value="NAD(P)-bd_dom_sf"/>
</dbReference>
<dbReference type="EC" id="5.1.3.2" evidence="5 9"/>
<gene>
    <name evidence="11" type="ORF">SAMN04487891_103138</name>
    <name evidence="12" type="ORF">SAMN05216293_1300</name>
</gene>
<dbReference type="RefSeq" id="WP_072878090.1">
    <property type="nucleotide sequence ID" value="NZ_FOKU01000003.1"/>
</dbReference>
<protein>
    <recommendedName>
        <fullName evidence="6 9">UDP-glucose 4-epimerase</fullName>
        <ecNumber evidence="5 9">5.1.3.2</ecNumber>
    </recommendedName>
</protein>
<keyword evidence="8 9" id="KW-0413">Isomerase</keyword>
<dbReference type="Proteomes" id="UP000184031">
    <property type="component" value="Unassembled WGS sequence"/>
</dbReference>
<dbReference type="OrthoDB" id="9801785at2"/>
<evidence type="ECO:0000256" key="5">
    <source>
        <dbReference type="ARBA" id="ARBA00013189"/>
    </source>
</evidence>
<keyword evidence="7 9" id="KW-0520">NAD</keyword>
<feature type="domain" description="NAD(P)-binding" evidence="10">
    <location>
        <begin position="4"/>
        <end position="327"/>
    </location>
</feature>
<dbReference type="PANTHER" id="PTHR43725:SF47">
    <property type="entry name" value="UDP-GLUCOSE 4-EPIMERASE"/>
    <property type="match status" value="1"/>
</dbReference>
<name>A0A1M6TAW3_9FLAO</name>
<dbReference type="InterPro" id="IPR016040">
    <property type="entry name" value="NAD(P)-bd_dom"/>
</dbReference>
<dbReference type="UniPathway" id="UPA00214"/>
<dbReference type="AlphaFoldDB" id="A0A1M6TAW3"/>
<evidence type="ECO:0000259" key="10">
    <source>
        <dbReference type="Pfam" id="PF16363"/>
    </source>
</evidence>
<dbReference type="InterPro" id="IPR005886">
    <property type="entry name" value="UDP_G4E"/>
</dbReference>
<evidence type="ECO:0000313" key="11">
    <source>
        <dbReference type="EMBL" id="SFB86921.1"/>
    </source>
</evidence>
<dbReference type="Gene3D" id="3.90.25.10">
    <property type="entry name" value="UDP-galactose 4-epimerase, domain 1"/>
    <property type="match status" value="1"/>
</dbReference>
<evidence type="ECO:0000256" key="2">
    <source>
        <dbReference type="ARBA" id="ARBA00001911"/>
    </source>
</evidence>
<dbReference type="GO" id="GO:0006012">
    <property type="term" value="P:galactose metabolic process"/>
    <property type="evidence" value="ECO:0007669"/>
    <property type="project" value="UniProtKB-UniPathway"/>
</dbReference>
<evidence type="ECO:0000256" key="6">
    <source>
        <dbReference type="ARBA" id="ARBA00018569"/>
    </source>
</evidence>
<dbReference type="NCBIfam" id="TIGR01179">
    <property type="entry name" value="galE"/>
    <property type="match status" value="1"/>
</dbReference>
<comment type="caution">
    <text evidence="12">The sequence shown here is derived from an EMBL/GenBank/DDBJ whole genome shotgun (WGS) entry which is preliminary data.</text>
</comment>
<keyword evidence="14" id="KW-1185">Reference proteome</keyword>
<comment type="subunit">
    <text evidence="9">Homodimer.</text>
</comment>
<evidence type="ECO:0000256" key="4">
    <source>
        <dbReference type="ARBA" id="ARBA00007637"/>
    </source>
</evidence>
<dbReference type="Gene3D" id="3.40.50.720">
    <property type="entry name" value="NAD(P)-binding Rossmann-like Domain"/>
    <property type="match status" value="1"/>
</dbReference>
<evidence type="ECO:0000313" key="12">
    <source>
        <dbReference type="EMBL" id="SHK54202.1"/>
    </source>
</evidence>
<dbReference type="Pfam" id="PF16363">
    <property type="entry name" value="GDP_Man_Dehyd"/>
    <property type="match status" value="1"/>
</dbReference>
<evidence type="ECO:0000256" key="3">
    <source>
        <dbReference type="ARBA" id="ARBA00004947"/>
    </source>
</evidence>
<evidence type="ECO:0000256" key="9">
    <source>
        <dbReference type="RuleBase" id="RU366046"/>
    </source>
</evidence>
<evidence type="ECO:0000313" key="13">
    <source>
        <dbReference type="Proteomes" id="UP000184031"/>
    </source>
</evidence>
<comment type="similarity">
    <text evidence="4 9">Belongs to the NAD(P)-dependent epimerase/dehydratase family.</text>
</comment>
<evidence type="ECO:0000256" key="8">
    <source>
        <dbReference type="ARBA" id="ARBA00023235"/>
    </source>
</evidence>
<dbReference type="EMBL" id="FRAT01000003">
    <property type="protein sequence ID" value="SHK54202.1"/>
    <property type="molecule type" value="Genomic_DNA"/>
</dbReference>
<proteinExistence type="inferred from homology"/>
<dbReference type="GO" id="GO:0005829">
    <property type="term" value="C:cytosol"/>
    <property type="evidence" value="ECO:0007669"/>
    <property type="project" value="TreeGrafter"/>
</dbReference>
<comment type="cofactor">
    <cofactor evidence="2 9">
        <name>NAD(+)</name>
        <dbReference type="ChEBI" id="CHEBI:57540"/>
    </cofactor>
</comment>
<reference evidence="12 13" key="1">
    <citation type="submission" date="2016-11" db="EMBL/GenBank/DDBJ databases">
        <authorList>
            <person name="Varghese N."/>
            <person name="Submissions S."/>
        </authorList>
    </citation>
    <scope>NUCLEOTIDE SEQUENCE [LARGE SCALE GENOMIC DNA]</scope>
    <source>
        <strain evidence="12 13">CGMCC 1.12174</strain>
        <strain evidence="11 14">DSM 26351</strain>
    </source>
</reference>
<accession>A0A1M6TAW3</accession>
<sequence>MKILVTGGLGYIGSHTVVELQNEGLEVVIIDNLSNSSIDVLDGIEGITEKRPIFEEFDLRNKTKVQDFFARHSDVGGVIHFAASKAVGESVEKPLLYYENNLGVLVYLLQELEKKKGASFIFSSSCTVYGQADELPITEDAPVKPAESPYGNTKQVGEEIIRDTCKVTPDLKAIALRYFNPIGAHPSIKIGELPLGVPQNLVPFITQTGIGIREQLSVFGDDYPTEDGTCIRDYIHVVDLAKAHVKALQRLLQNENNSNYEVFNLGTGKGSSVLEVIHSFERVSGKKLNYKIVGRREGDVIQAYADTQKANKVLGWKSKYTLDESLKSAWDWEQKVRTSHAAKS</sequence>
<dbReference type="PANTHER" id="PTHR43725">
    <property type="entry name" value="UDP-GLUCOSE 4-EPIMERASE"/>
    <property type="match status" value="1"/>
</dbReference>
<evidence type="ECO:0000256" key="7">
    <source>
        <dbReference type="ARBA" id="ARBA00023027"/>
    </source>
</evidence>
<comment type="pathway">
    <text evidence="3 9">Carbohydrate metabolism; galactose metabolism.</text>
</comment>
<organism evidence="12 13">
    <name type="scientific">Flagellimonas taeanensis</name>
    <dbReference type="NCBI Taxonomy" id="1005926"/>
    <lineage>
        <taxon>Bacteria</taxon>
        <taxon>Pseudomonadati</taxon>
        <taxon>Bacteroidota</taxon>
        <taxon>Flavobacteriia</taxon>
        <taxon>Flavobacteriales</taxon>
        <taxon>Flavobacteriaceae</taxon>
        <taxon>Flagellimonas</taxon>
    </lineage>
</organism>
<dbReference type="PRINTS" id="PR01713">
    <property type="entry name" value="NUCEPIMERASE"/>
</dbReference>
<evidence type="ECO:0000256" key="1">
    <source>
        <dbReference type="ARBA" id="ARBA00000083"/>
    </source>
</evidence>
<dbReference type="CDD" id="cd05247">
    <property type="entry name" value="UDP_G4E_1_SDR_e"/>
    <property type="match status" value="1"/>
</dbReference>
<dbReference type="SUPFAM" id="SSF51735">
    <property type="entry name" value="NAD(P)-binding Rossmann-fold domains"/>
    <property type="match status" value="1"/>
</dbReference>
<dbReference type="STRING" id="1055723.SAMN05216293_1300"/>
<dbReference type="GO" id="GO:0003978">
    <property type="term" value="F:UDP-glucose 4-epimerase activity"/>
    <property type="evidence" value="ECO:0007669"/>
    <property type="project" value="UniProtKB-UniRule"/>
</dbReference>
<dbReference type="EMBL" id="FOKU01000003">
    <property type="protein sequence ID" value="SFB86921.1"/>
    <property type="molecule type" value="Genomic_DNA"/>
</dbReference>
<evidence type="ECO:0000313" key="14">
    <source>
        <dbReference type="Proteomes" id="UP000198940"/>
    </source>
</evidence>
<keyword evidence="9" id="KW-0119">Carbohydrate metabolism</keyword>
<comment type="catalytic activity">
    <reaction evidence="1 9">
        <text>UDP-alpha-D-glucose = UDP-alpha-D-galactose</text>
        <dbReference type="Rhea" id="RHEA:22168"/>
        <dbReference type="ChEBI" id="CHEBI:58885"/>
        <dbReference type="ChEBI" id="CHEBI:66914"/>
        <dbReference type="EC" id="5.1.3.2"/>
    </reaction>
</comment>
<dbReference type="Proteomes" id="UP000198940">
    <property type="component" value="Unassembled WGS sequence"/>
</dbReference>